<gene>
    <name evidence="2" type="ORF">RCO7_01398</name>
</gene>
<feature type="domain" description="2EXR" evidence="1">
    <location>
        <begin position="97"/>
        <end position="184"/>
    </location>
</feature>
<dbReference type="InterPro" id="IPR045518">
    <property type="entry name" value="2EXR"/>
</dbReference>
<evidence type="ECO:0000313" key="2">
    <source>
        <dbReference type="EMBL" id="CZS91017.1"/>
    </source>
</evidence>
<evidence type="ECO:0000259" key="1">
    <source>
        <dbReference type="Pfam" id="PF20150"/>
    </source>
</evidence>
<name>A0A1E1JYS5_9HELO</name>
<dbReference type="AlphaFoldDB" id="A0A1E1JYS5"/>
<sequence>MACLTTISGAPHEEIAHTEAIPKEETNHCLSTNFSNTGTTTSNYTDATTLQMLQDYLYLTTDDVVKFLVNGPTNVSAISSQLTTSPFEKVWVPLEIFDKYPKLPLELRRLVVSQALPAPAIIVLKHETLFYTSHGQKQRTVRFIPELSMVYTLADLRSSRAMSLMKVNTEFRDVYIKAFPHHIKICQARRERKESKLRYSKYDVLYLSSFFGRIPLDRTFKAIMNTPDPALPFQQITRLAFSGAILARLSDNALNLADFMLTFPALKEIKVLDHDIPAKDGFKKYTNGGSHGANPDPKETAVKMNDNWTAQVDVLVNLMKVKPGVTAEQAVVPKITFL</sequence>
<reference evidence="3" key="1">
    <citation type="submission" date="2016-03" db="EMBL/GenBank/DDBJ databases">
        <authorList>
            <person name="Ploux O."/>
        </authorList>
    </citation>
    <scope>NUCLEOTIDE SEQUENCE [LARGE SCALE GENOMIC DNA]</scope>
    <source>
        <strain evidence="3">UK7</strain>
    </source>
</reference>
<evidence type="ECO:0000313" key="3">
    <source>
        <dbReference type="Proteomes" id="UP000178129"/>
    </source>
</evidence>
<organism evidence="2 3">
    <name type="scientific">Rhynchosporium graminicola</name>
    <dbReference type="NCBI Taxonomy" id="2792576"/>
    <lineage>
        <taxon>Eukaryota</taxon>
        <taxon>Fungi</taxon>
        <taxon>Dikarya</taxon>
        <taxon>Ascomycota</taxon>
        <taxon>Pezizomycotina</taxon>
        <taxon>Leotiomycetes</taxon>
        <taxon>Helotiales</taxon>
        <taxon>Ploettnerulaceae</taxon>
        <taxon>Rhynchosporium</taxon>
    </lineage>
</organism>
<comment type="caution">
    <text evidence="2">The sequence shown here is derived from an EMBL/GenBank/DDBJ whole genome shotgun (WGS) entry which is preliminary data.</text>
</comment>
<accession>A0A1E1JYS5</accession>
<dbReference type="Proteomes" id="UP000178129">
    <property type="component" value="Unassembled WGS sequence"/>
</dbReference>
<proteinExistence type="predicted"/>
<dbReference type="Pfam" id="PF20150">
    <property type="entry name" value="2EXR"/>
    <property type="match status" value="1"/>
</dbReference>
<dbReference type="InParanoid" id="A0A1E1JYS5"/>
<protein>
    <recommendedName>
        <fullName evidence="1">2EXR domain-containing protein</fullName>
    </recommendedName>
</protein>
<dbReference type="EMBL" id="FJUW01000004">
    <property type="protein sequence ID" value="CZS91017.1"/>
    <property type="molecule type" value="Genomic_DNA"/>
</dbReference>
<keyword evidence="3" id="KW-1185">Reference proteome</keyword>